<evidence type="ECO:0000313" key="3">
    <source>
        <dbReference type="EMBL" id="CAB4618647.1"/>
    </source>
</evidence>
<dbReference type="EMBL" id="CAFBMO010000010">
    <property type="protein sequence ID" value="CAB4899451.1"/>
    <property type="molecule type" value="Genomic_DNA"/>
</dbReference>
<evidence type="ECO:0000259" key="2">
    <source>
        <dbReference type="Pfam" id="PF22691"/>
    </source>
</evidence>
<gene>
    <name evidence="3" type="ORF">UFOPK1908_00580</name>
    <name evidence="4" type="ORF">UFOPK3576_00375</name>
</gene>
<sequence>MTRAVIAGAAETTFSRKSEKADLQFMAEAIRLAMDDTGIPKSDINGIVFCANVLPDDSSYMAEHLGLAVNWTMKADYGGASSVMSIARAVEAIEAGRADVVVCVGGGNRADFTDLHHDAVSPPIDYAHRSFILPYGYGGPNSQFGMVQRLHMETYGTTLEQLGKVSVTFRKHAALNDNALLRDPMTIDDYINSPLIADPIRKLDCVMRCAGAIAVIVTSEEYAKKLAKPPIYIGTYAEKHSAGAQDQEPDRLLTGFIDIRDQLFEKTKREDLDFMQLYDDYPMAIIKQIEDLGFCDLGQGGKWVEENDFSLEGPLPINTSGGILSIGQPRLGGGYIPVIESIRQLRGEAGPRQIKDAKIGFVSGIGLMSYQTNLVITCGMMLGKEPFND</sequence>
<dbReference type="PIRSF" id="PIRSF000429">
    <property type="entry name" value="Ac-CoA_Ac_transf"/>
    <property type="match status" value="1"/>
</dbReference>
<evidence type="ECO:0000313" key="4">
    <source>
        <dbReference type="EMBL" id="CAB4899451.1"/>
    </source>
</evidence>
<name>A0A6J6I224_9ZZZZ</name>
<dbReference type="InterPro" id="IPR016039">
    <property type="entry name" value="Thiolase-like"/>
</dbReference>
<dbReference type="CDD" id="cd00829">
    <property type="entry name" value="SCP-x_thiolase"/>
    <property type="match status" value="1"/>
</dbReference>
<dbReference type="GO" id="GO:0016747">
    <property type="term" value="F:acyltransferase activity, transferring groups other than amino-acyl groups"/>
    <property type="evidence" value="ECO:0007669"/>
    <property type="project" value="InterPro"/>
</dbReference>
<dbReference type="Pfam" id="PF00108">
    <property type="entry name" value="Thiolase_N"/>
    <property type="match status" value="1"/>
</dbReference>
<dbReference type="PANTHER" id="PTHR42870:SF1">
    <property type="entry name" value="NON-SPECIFIC LIPID-TRANSFER PROTEIN-LIKE 2"/>
    <property type="match status" value="1"/>
</dbReference>
<dbReference type="InterPro" id="IPR055140">
    <property type="entry name" value="Thiolase_C_2"/>
</dbReference>
<dbReference type="InterPro" id="IPR002155">
    <property type="entry name" value="Thiolase"/>
</dbReference>
<proteinExistence type="predicted"/>
<accession>A0A6J6I224</accession>
<dbReference type="EMBL" id="CAEZVB010000018">
    <property type="protein sequence ID" value="CAB4618647.1"/>
    <property type="molecule type" value="Genomic_DNA"/>
</dbReference>
<feature type="domain" description="Thiolase C-terminal" evidence="2">
    <location>
        <begin position="259"/>
        <end position="375"/>
    </location>
</feature>
<dbReference type="AlphaFoldDB" id="A0A6J6I224"/>
<dbReference type="SUPFAM" id="SSF53901">
    <property type="entry name" value="Thiolase-like"/>
    <property type="match status" value="2"/>
</dbReference>
<dbReference type="PANTHER" id="PTHR42870">
    <property type="entry name" value="ACETYL-COA C-ACETYLTRANSFERASE"/>
    <property type="match status" value="1"/>
</dbReference>
<organism evidence="3">
    <name type="scientific">freshwater metagenome</name>
    <dbReference type="NCBI Taxonomy" id="449393"/>
    <lineage>
        <taxon>unclassified sequences</taxon>
        <taxon>metagenomes</taxon>
        <taxon>ecological metagenomes</taxon>
    </lineage>
</organism>
<dbReference type="InterPro" id="IPR020616">
    <property type="entry name" value="Thiolase_N"/>
</dbReference>
<evidence type="ECO:0000259" key="1">
    <source>
        <dbReference type="Pfam" id="PF00108"/>
    </source>
</evidence>
<dbReference type="Pfam" id="PF22691">
    <property type="entry name" value="Thiolase_C_1"/>
    <property type="match status" value="1"/>
</dbReference>
<dbReference type="Gene3D" id="3.40.47.10">
    <property type="match status" value="1"/>
</dbReference>
<feature type="domain" description="Thiolase N-terminal" evidence="1">
    <location>
        <begin position="5"/>
        <end position="117"/>
    </location>
</feature>
<protein>
    <submittedName>
        <fullName evidence="3">Unannotated protein</fullName>
    </submittedName>
</protein>
<reference evidence="3" key="1">
    <citation type="submission" date="2020-05" db="EMBL/GenBank/DDBJ databases">
        <authorList>
            <person name="Chiriac C."/>
            <person name="Salcher M."/>
            <person name="Ghai R."/>
            <person name="Kavagutti S V."/>
        </authorList>
    </citation>
    <scope>NUCLEOTIDE SEQUENCE</scope>
</reference>